<feature type="chain" id="PRO_5035888021" description="Neuferricin" evidence="5">
    <location>
        <begin position="27"/>
        <end position="270"/>
    </location>
</feature>
<evidence type="ECO:0000259" key="6">
    <source>
        <dbReference type="SMART" id="SM01117"/>
    </source>
</evidence>
<dbReference type="InterPro" id="IPR050577">
    <property type="entry name" value="MAPR/NEUFC/NENF-like"/>
</dbReference>
<accession>A0A8T2KBF7</accession>
<dbReference type="EMBL" id="JAACNH010000002">
    <property type="protein sequence ID" value="KAG8451826.1"/>
    <property type="molecule type" value="Genomic_DNA"/>
</dbReference>
<dbReference type="SMART" id="SM01117">
    <property type="entry name" value="Cyt-b5"/>
    <property type="match status" value="1"/>
</dbReference>
<dbReference type="SUPFAM" id="SSF55856">
    <property type="entry name" value="Cytochrome b5-like heme/steroid binding domain"/>
    <property type="match status" value="1"/>
</dbReference>
<evidence type="ECO:0000256" key="4">
    <source>
        <dbReference type="ARBA" id="ARBA00042241"/>
    </source>
</evidence>
<dbReference type="InterPro" id="IPR036400">
    <property type="entry name" value="Cyt_B5-like_heme/steroid_sf"/>
</dbReference>
<dbReference type="InterPro" id="IPR001199">
    <property type="entry name" value="Cyt_B5-like_heme/steroid-bd"/>
</dbReference>
<dbReference type="OrthoDB" id="10257697at2759"/>
<keyword evidence="8" id="KW-1185">Reference proteome</keyword>
<reference evidence="7" key="1">
    <citation type="thesis" date="2020" institute="ProQuest LLC" country="789 East Eisenhower Parkway, Ann Arbor, MI, USA">
        <title>Comparative Genomics and Chromosome Evolution.</title>
        <authorList>
            <person name="Mudd A.B."/>
        </authorList>
    </citation>
    <scope>NUCLEOTIDE SEQUENCE</scope>
    <source>
        <strain evidence="7">Female2</strain>
        <tissue evidence="7">Blood</tissue>
    </source>
</reference>
<feature type="signal peptide" evidence="5">
    <location>
        <begin position="1"/>
        <end position="26"/>
    </location>
</feature>
<organism evidence="7 8">
    <name type="scientific">Hymenochirus boettgeri</name>
    <name type="common">Congo dwarf clawed frog</name>
    <dbReference type="NCBI Taxonomy" id="247094"/>
    <lineage>
        <taxon>Eukaryota</taxon>
        <taxon>Metazoa</taxon>
        <taxon>Chordata</taxon>
        <taxon>Craniata</taxon>
        <taxon>Vertebrata</taxon>
        <taxon>Euteleostomi</taxon>
        <taxon>Amphibia</taxon>
        <taxon>Batrachia</taxon>
        <taxon>Anura</taxon>
        <taxon>Pipoidea</taxon>
        <taxon>Pipidae</taxon>
        <taxon>Pipinae</taxon>
        <taxon>Hymenochirus</taxon>
    </lineage>
</organism>
<evidence type="ECO:0000313" key="7">
    <source>
        <dbReference type="EMBL" id="KAG8451826.1"/>
    </source>
</evidence>
<dbReference type="PANTHER" id="PTHR10281">
    <property type="entry name" value="MEMBRANE-ASSOCIATED PROGESTERONE RECEPTOR COMPONENT-RELATED"/>
    <property type="match status" value="1"/>
</dbReference>
<evidence type="ECO:0000313" key="8">
    <source>
        <dbReference type="Proteomes" id="UP000812440"/>
    </source>
</evidence>
<feature type="domain" description="Cytochrome b5 heme-binding" evidence="6">
    <location>
        <begin position="47"/>
        <end position="143"/>
    </location>
</feature>
<comment type="similarity">
    <text evidence="2">Belongs to the cytochrome b5 family. MAPR subfamily.</text>
</comment>
<protein>
    <recommendedName>
        <fullName evidence="3">Neuferricin</fullName>
    </recommendedName>
    <alternativeName>
        <fullName evidence="4">Cytochrome b5 domain-containing protein 2</fullName>
    </alternativeName>
</protein>
<evidence type="ECO:0000256" key="2">
    <source>
        <dbReference type="ARBA" id="ARBA00038357"/>
    </source>
</evidence>
<keyword evidence="5" id="KW-0732">Signal</keyword>
<evidence type="ECO:0000256" key="5">
    <source>
        <dbReference type="SAM" id="SignalP"/>
    </source>
</evidence>
<comment type="caution">
    <text evidence="7">The sequence shown here is derived from an EMBL/GenBank/DDBJ whole genome shotgun (WGS) entry which is preliminary data.</text>
</comment>
<comment type="function">
    <text evidence="1">Heme-binding protein which promotes neuronal but not astrocyte differentiation.</text>
</comment>
<dbReference type="AlphaFoldDB" id="A0A8T2KBF7"/>
<dbReference type="Pfam" id="PF00173">
    <property type="entry name" value="Cyt-b5"/>
    <property type="match status" value="1"/>
</dbReference>
<dbReference type="GO" id="GO:0012505">
    <property type="term" value="C:endomembrane system"/>
    <property type="evidence" value="ECO:0007669"/>
    <property type="project" value="TreeGrafter"/>
</dbReference>
<sequence length="270" mass="29927">MLGYLAAAALCLAAALLVRLDPKLLADLPGLSSVFPQQCGVPVGRLLNREELSLYHGGPGSPGLYLAILGKVFDVQKGSKHYGPGGSYSFFAGKDASRAYVTGDFTDKGLVDDVSELSPLEMLHLHNWYSFYQKNYATTGKLKGTFYDEDGNPTKALEGALKVIDIGLKLKEQREEENRQFPPCNSEWSSDSNRVWCTKYSGGIHRDWVGVPRKLYIAGSDGYRCVCVRNSGPPYEQMDTTEHSDRGDLDNPLLREYEGCNPLFEWCIPK</sequence>
<evidence type="ECO:0000256" key="1">
    <source>
        <dbReference type="ARBA" id="ARBA00037690"/>
    </source>
</evidence>
<dbReference type="Gene3D" id="3.10.120.10">
    <property type="entry name" value="Cytochrome b5-like heme/steroid binding domain"/>
    <property type="match status" value="1"/>
</dbReference>
<name>A0A8T2KBF7_9PIPI</name>
<dbReference type="PANTHER" id="PTHR10281:SF4">
    <property type="entry name" value="NEUFERRICIN"/>
    <property type="match status" value="1"/>
</dbReference>
<evidence type="ECO:0000256" key="3">
    <source>
        <dbReference type="ARBA" id="ARBA00039568"/>
    </source>
</evidence>
<dbReference type="Proteomes" id="UP000812440">
    <property type="component" value="Chromosome 2"/>
</dbReference>
<proteinExistence type="inferred from homology"/>
<gene>
    <name evidence="7" type="ORF">GDO86_003862</name>
</gene>
<dbReference type="GO" id="GO:0016020">
    <property type="term" value="C:membrane"/>
    <property type="evidence" value="ECO:0007669"/>
    <property type="project" value="TreeGrafter"/>
</dbReference>